<evidence type="ECO:0008006" key="4">
    <source>
        <dbReference type="Google" id="ProtNLM"/>
    </source>
</evidence>
<keyword evidence="3" id="KW-1185">Reference proteome</keyword>
<organism evidence="2 3">
    <name type="scientific">Aspergillus avenaceus</name>
    <dbReference type="NCBI Taxonomy" id="36643"/>
    <lineage>
        <taxon>Eukaryota</taxon>
        <taxon>Fungi</taxon>
        <taxon>Dikarya</taxon>
        <taxon>Ascomycota</taxon>
        <taxon>Pezizomycotina</taxon>
        <taxon>Eurotiomycetes</taxon>
        <taxon>Eurotiomycetidae</taxon>
        <taxon>Eurotiales</taxon>
        <taxon>Aspergillaceae</taxon>
        <taxon>Aspergillus</taxon>
        <taxon>Aspergillus subgen. Circumdati</taxon>
    </lineage>
</organism>
<feature type="transmembrane region" description="Helical" evidence="1">
    <location>
        <begin position="12"/>
        <end position="30"/>
    </location>
</feature>
<evidence type="ECO:0000313" key="2">
    <source>
        <dbReference type="EMBL" id="KAE8147807.1"/>
    </source>
</evidence>
<evidence type="ECO:0000313" key="3">
    <source>
        <dbReference type="Proteomes" id="UP000325780"/>
    </source>
</evidence>
<keyword evidence="1" id="KW-1133">Transmembrane helix</keyword>
<evidence type="ECO:0000256" key="1">
    <source>
        <dbReference type="SAM" id="Phobius"/>
    </source>
</evidence>
<sequence>MEGMVEEFVAIGLFKYSSVGCMCFPLACLCKCTKEVNWNGQRVLGAFVVCTVFVSWSYWWVF</sequence>
<accession>A0A5N6TNE1</accession>
<proteinExistence type="predicted"/>
<keyword evidence="1" id="KW-0812">Transmembrane</keyword>
<protein>
    <recommendedName>
        <fullName evidence="4">Transmembrane protein</fullName>
    </recommendedName>
</protein>
<keyword evidence="1" id="KW-0472">Membrane</keyword>
<dbReference type="EMBL" id="ML742189">
    <property type="protein sequence ID" value="KAE8147807.1"/>
    <property type="molecule type" value="Genomic_DNA"/>
</dbReference>
<name>A0A5N6TNE1_ASPAV</name>
<gene>
    <name evidence="2" type="ORF">BDV25DRAFT_26728</name>
</gene>
<feature type="transmembrane region" description="Helical" evidence="1">
    <location>
        <begin position="42"/>
        <end position="61"/>
    </location>
</feature>
<dbReference type="Proteomes" id="UP000325780">
    <property type="component" value="Unassembled WGS sequence"/>
</dbReference>
<reference evidence="2 3" key="1">
    <citation type="submission" date="2019-04" db="EMBL/GenBank/DDBJ databases">
        <title>Friends and foes A comparative genomics study of 23 Aspergillus species from section Flavi.</title>
        <authorList>
            <consortium name="DOE Joint Genome Institute"/>
            <person name="Kjaerbolling I."/>
            <person name="Vesth T."/>
            <person name="Frisvad J.C."/>
            <person name="Nybo J.L."/>
            <person name="Theobald S."/>
            <person name="Kildgaard S."/>
            <person name="Isbrandt T."/>
            <person name="Kuo A."/>
            <person name="Sato A."/>
            <person name="Lyhne E.K."/>
            <person name="Kogle M.E."/>
            <person name="Wiebenga A."/>
            <person name="Kun R.S."/>
            <person name="Lubbers R.J."/>
            <person name="Makela M.R."/>
            <person name="Barry K."/>
            <person name="Chovatia M."/>
            <person name="Clum A."/>
            <person name="Daum C."/>
            <person name="Haridas S."/>
            <person name="He G."/>
            <person name="LaButti K."/>
            <person name="Lipzen A."/>
            <person name="Mondo S."/>
            <person name="Riley R."/>
            <person name="Salamov A."/>
            <person name="Simmons B.A."/>
            <person name="Magnuson J.K."/>
            <person name="Henrissat B."/>
            <person name="Mortensen U.H."/>
            <person name="Larsen T.O."/>
            <person name="Devries R.P."/>
            <person name="Grigoriev I.V."/>
            <person name="Machida M."/>
            <person name="Baker S.E."/>
            <person name="Andersen M.R."/>
        </authorList>
    </citation>
    <scope>NUCLEOTIDE SEQUENCE [LARGE SCALE GENOMIC DNA]</scope>
    <source>
        <strain evidence="2 3">IBT 18842</strain>
    </source>
</reference>
<dbReference type="AlphaFoldDB" id="A0A5N6TNE1"/>